<keyword evidence="3" id="KW-1185">Reference proteome</keyword>
<evidence type="ECO:0000256" key="1">
    <source>
        <dbReference type="SAM" id="MobiDB-lite"/>
    </source>
</evidence>
<proteinExistence type="predicted"/>
<comment type="caution">
    <text evidence="2">The sequence shown here is derived from an EMBL/GenBank/DDBJ whole genome shotgun (WGS) entry which is preliminary data.</text>
</comment>
<dbReference type="Proteomes" id="UP000299102">
    <property type="component" value="Unassembled WGS sequence"/>
</dbReference>
<evidence type="ECO:0000313" key="2">
    <source>
        <dbReference type="EMBL" id="GBP88649.1"/>
    </source>
</evidence>
<feature type="region of interest" description="Disordered" evidence="1">
    <location>
        <begin position="1"/>
        <end position="91"/>
    </location>
</feature>
<feature type="compositionally biased region" description="Basic and acidic residues" evidence="1">
    <location>
        <begin position="17"/>
        <end position="31"/>
    </location>
</feature>
<accession>A0A4C1ZP34</accession>
<gene>
    <name evidence="2" type="ORF">EVAR_103894_1</name>
</gene>
<reference evidence="2 3" key="1">
    <citation type="journal article" date="2019" name="Commun. Biol.">
        <title>The bagworm genome reveals a unique fibroin gene that provides high tensile strength.</title>
        <authorList>
            <person name="Kono N."/>
            <person name="Nakamura H."/>
            <person name="Ohtoshi R."/>
            <person name="Tomita M."/>
            <person name="Numata K."/>
            <person name="Arakawa K."/>
        </authorList>
    </citation>
    <scope>NUCLEOTIDE SEQUENCE [LARGE SCALE GENOMIC DNA]</scope>
</reference>
<dbReference type="AlphaFoldDB" id="A0A4C1ZP34"/>
<protein>
    <submittedName>
        <fullName evidence="2">Uncharacterized protein</fullName>
    </submittedName>
</protein>
<evidence type="ECO:0000313" key="3">
    <source>
        <dbReference type="Proteomes" id="UP000299102"/>
    </source>
</evidence>
<sequence>MTLRYQQVEYRFTPRHVPKEGGEGNEAKEGVNEGGQRKQAKGREAKKEAKEAGEGRERKEAGEGRTAKEVVKVKRRRKGDERRDGTPPSNGLKIRLFKALRNPHKRRSKVAPGRDDRAVGTLLTQNNIYLLVSPLACRGRDVLRSTWLLHKNAPIGPFKDHNLTEYGREIATSSTTVFLLIVGYYDSFEQADGRVADGTDAKQSGCSRHNLHRFSLGISGPGTASSELVLYAGVTHNGSTFIYPPSVDSLTMHPSIVSERSNWMQGRMYRRVCLSPQRAVKKNTCFIVSGLVYKYTCRFLAWGICFSLSAGVCRE</sequence>
<organism evidence="2 3">
    <name type="scientific">Eumeta variegata</name>
    <name type="common">Bagworm moth</name>
    <name type="synonym">Eumeta japonica</name>
    <dbReference type="NCBI Taxonomy" id="151549"/>
    <lineage>
        <taxon>Eukaryota</taxon>
        <taxon>Metazoa</taxon>
        <taxon>Ecdysozoa</taxon>
        <taxon>Arthropoda</taxon>
        <taxon>Hexapoda</taxon>
        <taxon>Insecta</taxon>
        <taxon>Pterygota</taxon>
        <taxon>Neoptera</taxon>
        <taxon>Endopterygota</taxon>
        <taxon>Lepidoptera</taxon>
        <taxon>Glossata</taxon>
        <taxon>Ditrysia</taxon>
        <taxon>Tineoidea</taxon>
        <taxon>Psychidae</taxon>
        <taxon>Oiketicinae</taxon>
        <taxon>Eumeta</taxon>
    </lineage>
</organism>
<feature type="compositionally biased region" description="Basic and acidic residues" evidence="1">
    <location>
        <begin position="41"/>
        <end position="85"/>
    </location>
</feature>
<name>A0A4C1ZP34_EUMVA</name>
<dbReference type="EMBL" id="BGZK01001947">
    <property type="protein sequence ID" value="GBP88649.1"/>
    <property type="molecule type" value="Genomic_DNA"/>
</dbReference>